<protein>
    <submittedName>
        <fullName evidence="3">Uncharacterized protein</fullName>
    </submittedName>
</protein>
<accession>A0A2I0KQY4</accession>
<name>A0A2I0KQY4_PUNGR</name>
<keyword evidence="2" id="KW-0812">Transmembrane</keyword>
<dbReference type="EMBL" id="PGOL01000434">
    <property type="protein sequence ID" value="PKI70730.1"/>
    <property type="molecule type" value="Genomic_DNA"/>
</dbReference>
<evidence type="ECO:0000256" key="2">
    <source>
        <dbReference type="SAM" id="Phobius"/>
    </source>
</evidence>
<keyword evidence="2" id="KW-1133">Transmembrane helix</keyword>
<evidence type="ECO:0000313" key="4">
    <source>
        <dbReference type="Proteomes" id="UP000233551"/>
    </source>
</evidence>
<evidence type="ECO:0000313" key="3">
    <source>
        <dbReference type="EMBL" id="PKI70730.1"/>
    </source>
</evidence>
<proteinExistence type="predicted"/>
<feature type="region of interest" description="Disordered" evidence="1">
    <location>
        <begin position="141"/>
        <end position="173"/>
    </location>
</feature>
<gene>
    <name evidence="3" type="ORF">CRG98_008963</name>
</gene>
<feature type="region of interest" description="Disordered" evidence="1">
    <location>
        <begin position="101"/>
        <end position="124"/>
    </location>
</feature>
<comment type="caution">
    <text evidence="3">The sequence shown here is derived from an EMBL/GenBank/DDBJ whole genome shotgun (WGS) entry which is preliminary data.</text>
</comment>
<dbReference type="Proteomes" id="UP000233551">
    <property type="component" value="Unassembled WGS sequence"/>
</dbReference>
<evidence type="ECO:0000256" key="1">
    <source>
        <dbReference type="SAM" id="MobiDB-lite"/>
    </source>
</evidence>
<keyword evidence="2" id="KW-0472">Membrane</keyword>
<dbReference type="AlphaFoldDB" id="A0A2I0KQY4"/>
<feature type="region of interest" description="Disordered" evidence="1">
    <location>
        <begin position="284"/>
        <end position="315"/>
    </location>
</feature>
<reference evidence="3 4" key="1">
    <citation type="submission" date="2017-11" db="EMBL/GenBank/DDBJ databases">
        <title>De-novo sequencing of pomegranate (Punica granatum L.) genome.</title>
        <authorList>
            <person name="Akparov Z."/>
            <person name="Amiraslanov A."/>
            <person name="Hajiyeva S."/>
            <person name="Abbasov M."/>
            <person name="Kaur K."/>
            <person name="Hamwieh A."/>
            <person name="Solovyev V."/>
            <person name="Salamov A."/>
            <person name="Braich B."/>
            <person name="Kosarev P."/>
            <person name="Mahmoud A."/>
            <person name="Hajiyev E."/>
            <person name="Babayeva S."/>
            <person name="Izzatullayeva V."/>
            <person name="Mammadov A."/>
            <person name="Mammadov A."/>
            <person name="Sharifova S."/>
            <person name="Ojaghi J."/>
            <person name="Eynullazada K."/>
            <person name="Bayramov B."/>
            <person name="Abdulazimova A."/>
            <person name="Shahmuradov I."/>
        </authorList>
    </citation>
    <scope>NUCLEOTIDE SEQUENCE [LARGE SCALE GENOMIC DNA]</scope>
    <source>
        <strain evidence="4">cv. AG2017</strain>
        <tissue evidence="3">Leaf</tissue>
    </source>
</reference>
<sequence>MATEEGKMVRQRTILPFSICHLLALLTLNGCFLSHRLTFPPLRPRLGIVLCPQARTALTVLALSNFLSLLAFGPLSLFLVALPSSASPDSDRTILTCSCSSGREPVTPAPIEPEPDLPLHTPTSSPAHANGILTLKHSVPRLSSSGSSRSSRLPSPHSPSARILSNESLSSPPNSKGSLSLLWIFSTPPAHSQTLGSPAWFFGLIPVLTPSLTSLSFSSDSLERIPQLAPELEGIPELTLDFLISPRSLKNTRFPGSVLRAHLGPHAFPHLTLPQLPHSLGRTCSQLTDSPKENPQSNGGICSRHTAQQPRSRVQQFGPVWQQPSPVIQLGPAATRPLVH</sequence>
<organism evidence="3 4">
    <name type="scientific">Punica granatum</name>
    <name type="common">Pomegranate</name>
    <dbReference type="NCBI Taxonomy" id="22663"/>
    <lineage>
        <taxon>Eukaryota</taxon>
        <taxon>Viridiplantae</taxon>
        <taxon>Streptophyta</taxon>
        <taxon>Embryophyta</taxon>
        <taxon>Tracheophyta</taxon>
        <taxon>Spermatophyta</taxon>
        <taxon>Magnoliopsida</taxon>
        <taxon>eudicotyledons</taxon>
        <taxon>Gunneridae</taxon>
        <taxon>Pentapetalae</taxon>
        <taxon>rosids</taxon>
        <taxon>malvids</taxon>
        <taxon>Myrtales</taxon>
        <taxon>Lythraceae</taxon>
        <taxon>Punica</taxon>
    </lineage>
</organism>
<feature type="transmembrane region" description="Helical" evidence="2">
    <location>
        <begin position="14"/>
        <end position="37"/>
    </location>
</feature>
<keyword evidence="4" id="KW-1185">Reference proteome</keyword>